<dbReference type="GO" id="GO:0003824">
    <property type="term" value="F:catalytic activity"/>
    <property type="evidence" value="ECO:0007669"/>
    <property type="project" value="InterPro"/>
</dbReference>
<dbReference type="SUPFAM" id="SSF52402">
    <property type="entry name" value="Adenine nucleotide alpha hydrolases-like"/>
    <property type="match status" value="1"/>
</dbReference>
<accession>A0A6M0SE60</accession>
<dbReference type="AlphaFoldDB" id="A0A6M0SE60"/>
<dbReference type="EMBL" id="QZCE01000002">
    <property type="protein sequence ID" value="NEZ66626.1"/>
    <property type="molecule type" value="Genomic_DNA"/>
</dbReference>
<evidence type="ECO:0000313" key="3">
    <source>
        <dbReference type="Proteomes" id="UP000473574"/>
    </source>
</evidence>
<organism evidence="2 3">
    <name type="scientific">Adonisia turfae CCMR0082</name>
    <dbReference type="NCBI Taxonomy" id="2304604"/>
    <lineage>
        <taxon>Bacteria</taxon>
        <taxon>Bacillati</taxon>
        <taxon>Cyanobacteriota</taxon>
        <taxon>Adonisia</taxon>
        <taxon>Adonisia turfae</taxon>
    </lineage>
</organism>
<dbReference type="Gene3D" id="3.40.50.620">
    <property type="entry name" value="HUPs"/>
    <property type="match status" value="1"/>
</dbReference>
<feature type="domain" description="Phosphoadenosine phosphosulphate reductase" evidence="1">
    <location>
        <begin position="36"/>
        <end position="225"/>
    </location>
</feature>
<comment type="caution">
    <text evidence="2">The sequence shown here is derived from an EMBL/GenBank/DDBJ whole genome shotgun (WGS) entry which is preliminary data.</text>
</comment>
<dbReference type="PANTHER" id="PTHR43196">
    <property type="entry name" value="SULFATE ADENYLYLTRANSFERASE SUBUNIT 2"/>
    <property type="match status" value="1"/>
</dbReference>
<dbReference type="InterPro" id="IPR014729">
    <property type="entry name" value="Rossmann-like_a/b/a_fold"/>
</dbReference>
<sequence>MRQQQTLFDSSRLSLNESIELTAQSLNAYIPGHKHIAVAYSGGKDSSATLTLLSYLIDAGRVKLPDGCQVHVLYADTRQELPPLHFAAMSMLEDCKRRGFKTHIVCAPLEKRFWPYILGRGVPSPNNGTLRWCTRQIKVDPMTAALADLRAQLANDERLLMLTGVRLGESAARDQRIAMSCTKDGGECGQGWYQKMTAPQTDTVAPLLHWRVCHVWDWLVQADIEHGFPTMEVAEAYSMTESIEQGDEPIASRTGCIGCPLVSTEDTALARVCAQEKWAYLSPLKELRAVHAEARKLSNRLRKPGGETRKDGSLVKNQGRFGPICLDVREQLLKQVLDVQTRVNIAAISQGRPQISIINSMEELFIRKCIGEEVWPKGWTGDEPRGDAWIDEPLANGHVQPLITGLEP</sequence>
<dbReference type="RefSeq" id="WP_163668954.1">
    <property type="nucleotide sequence ID" value="NZ_QZCE01000002.1"/>
</dbReference>
<reference evidence="2 3" key="1">
    <citation type="journal article" date="2020" name="Microb. Ecol.">
        <title>Ecogenomics of the Marine Benthic Filamentous Cyanobacterium Adonisia.</title>
        <authorList>
            <person name="Walter J.M."/>
            <person name="Coutinho F.H."/>
            <person name="Leomil L."/>
            <person name="Hargreaves P.I."/>
            <person name="Campeao M.E."/>
            <person name="Vieira V.V."/>
            <person name="Silva B.S."/>
            <person name="Fistarol G.O."/>
            <person name="Salomon P.S."/>
            <person name="Sawabe T."/>
            <person name="Mino S."/>
            <person name="Hosokawa M."/>
            <person name="Miyashita H."/>
            <person name="Maruyama F."/>
            <person name="van Verk M.C."/>
            <person name="Dutilh B.E."/>
            <person name="Thompson C.C."/>
            <person name="Thompson F.L."/>
        </authorList>
    </citation>
    <scope>NUCLEOTIDE SEQUENCE [LARGE SCALE GENOMIC DNA]</scope>
    <source>
        <strain evidence="2 3">CCMR0082</strain>
    </source>
</reference>
<evidence type="ECO:0000313" key="2">
    <source>
        <dbReference type="EMBL" id="NEZ66626.1"/>
    </source>
</evidence>
<name>A0A6M0SE60_9CYAN</name>
<dbReference type="PANTHER" id="PTHR43196:SF2">
    <property type="entry name" value="PHOSPHOADENOSINE PHOSPHOSULFATE REDUCTASE"/>
    <property type="match status" value="1"/>
</dbReference>
<protein>
    <submittedName>
        <fullName evidence="2">FAD synthetase</fullName>
    </submittedName>
</protein>
<evidence type="ECO:0000259" key="1">
    <source>
        <dbReference type="Pfam" id="PF01507"/>
    </source>
</evidence>
<dbReference type="InterPro" id="IPR050128">
    <property type="entry name" value="Sulfate_adenylyltrnsfr_sub2"/>
</dbReference>
<proteinExistence type="predicted"/>
<dbReference type="InterPro" id="IPR002500">
    <property type="entry name" value="PAPS_reduct_dom"/>
</dbReference>
<gene>
    <name evidence="2" type="ORF">D0962_28360</name>
</gene>
<dbReference type="Proteomes" id="UP000473574">
    <property type="component" value="Unassembled WGS sequence"/>
</dbReference>
<dbReference type="Pfam" id="PF01507">
    <property type="entry name" value="PAPS_reduct"/>
    <property type="match status" value="1"/>
</dbReference>